<keyword evidence="2" id="KW-0808">Transferase</keyword>
<evidence type="ECO:0000313" key="5">
    <source>
        <dbReference type="EMBL" id="KAK0626559.1"/>
    </source>
</evidence>
<dbReference type="GO" id="GO:0008080">
    <property type="term" value="F:N-acetyltransferase activity"/>
    <property type="evidence" value="ECO:0007669"/>
    <property type="project" value="InterPro"/>
</dbReference>
<evidence type="ECO:0000256" key="2">
    <source>
        <dbReference type="ARBA" id="ARBA00022679"/>
    </source>
</evidence>
<proteinExistence type="inferred from homology"/>
<dbReference type="InterPro" id="IPR039135">
    <property type="entry name" value="NAT9-like"/>
</dbReference>
<evidence type="ECO:0000313" key="6">
    <source>
        <dbReference type="Proteomes" id="UP001175000"/>
    </source>
</evidence>
<dbReference type="InterPro" id="IPR000182">
    <property type="entry name" value="GNAT_dom"/>
</dbReference>
<dbReference type="Pfam" id="PF13302">
    <property type="entry name" value="Acetyltransf_3"/>
    <property type="match status" value="1"/>
</dbReference>
<dbReference type="PANTHER" id="PTHR13256:SF16">
    <property type="entry name" value="ALPHA_BETA-TUBULIN-N-ACETYLTRANSFERASE 9"/>
    <property type="match status" value="1"/>
</dbReference>
<evidence type="ECO:0000259" key="4">
    <source>
        <dbReference type="PROSITE" id="PS51186"/>
    </source>
</evidence>
<dbReference type="Gene3D" id="3.40.630.30">
    <property type="match status" value="1"/>
</dbReference>
<dbReference type="InterPro" id="IPR016181">
    <property type="entry name" value="Acyl_CoA_acyltransferase"/>
</dbReference>
<protein>
    <submittedName>
        <fullName evidence="5">GNAT domain-containing protein</fullName>
    </submittedName>
</protein>
<keyword evidence="6" id="KW-1185">Reference proteome</keyword>
<accession>A0AA39X3E5</accession>
<dbReference type="EMBL" id="JAULSU010000002">
    <property type="protein sequence ID" value="KAK0626559.1"/>
    <property type="molecule type" value="Genomic_DNA"/>
</dbReference>
<dbReference type="AlphaFoldDB" id="A0AA39X3E5"/>
<comment type="caution">
    <text evidence="5">The sequence shown here is derived from an EMBL/GenBank/DDBJ whole genome shotgun (WGS) entry which is preliminary data.</text>
</comment>
<comment type="similarity">
    <text evidence="1">Belongs to the acetyltransferase family. GNAT subfamily.</text>
</comment>
<dbReference type="Proteomes" id="UP001175000">
    <property type="component" value="Unassembled WGS sequence"/>
</dbReference>
<evidence type="ECO:0000256" key="1">
    <source>
        <dbReference type="ARBA" id="ARBA00009342"/>
    </source>
</evidence>
<dbReference type="PANTHER" id="PTHR13256">
    <property type="entry name" value="N-ACETYLTRANSFERASE 9"/>
    <property type="match status" value="1"/>
</dbReference>
<dbReference type="SUPFAM" id="SSF55729">
    <property type="entry name" value="Acyl-CoA N-acyltransferases (Nat)"/>
    <property type="match status" value="1"/>
</dbReference>
<organism evidence="5 6">
    <name type="scientific">Immersiella caudata</name>
    <dbReference type="NCBI Taxonomy" id="314043"/>
    <lineage>
        <taxon>Eukaryota</taxon>
        <taxon>Fungi</taxon>
        <taxon>Dikarya</taxon>
        <taxon>Ascomycota</taxon>
        <taxon>Pezizomycotina</taxon>
        <taxon>Sordariomycetes</taxon>
        <taxon>Sordariomycetidae</taxon>
        <taxon>Sordariales</taxon>
        <taxon>Lasiosphaeriaceae</taxon>
        <taxon>Immersiella</taxon>
    </lineage>
</organism>
<keyword evidence="3" id="KW-0012">Acyltransferase</keyword>
<dbReference type="PROSITE" id="PS51186">
    <property type="entry name" value="GNAT"/>
    <property type="match status" value="1"/>
</dbReference>
<reference evidence="5" key="1">
    <citation type="submission" date="2023-06" db="EMBL/GenBank/DDBJ databases">
        <title>Genome-scale phylogeny and comparative genomics of the fungal order Sordariales.</title>
        <authorList>
            <consortium name="Lawrence Berkeley National Laboratory"/>
            <person name="Hensen N."/>
            <person name="Bonometti L."/>
            <person name="Westerberg I."/>
            <person name="Brannstrom I.O."/>
            <person name="Guillou S."/>
            <person name="Cros-Aarteil S."/>
            <person name="Calhoun S."/>
            <person name="Haridas S."/>
            <person name="Kuo A."/>
            <person name="Mondo S."/>
            <person name="Pangilinan J."/>
            <person name="Riley R."/>
            <person name="Labutti K."/>
            <person name="Andreopoulos B."/>
            <person name="Lipzen A."/>
            <person name="Chen C."/>
            <person name="Yanf M."/>
            <person name="Daum C."/>
            <person name="Ng V."/>
            <person name="Clum A."/>
            <person name="Steindorff A."/>
            <person name="Ohm R."/>
            <person name="Martin F."/>
            <person name="Silar P."/>
            <person name="Natvig D."/>
            <person name="Lalanne C."/>
            <person name="Gautier V."/>
            <person name="Ament-Velasquez S.L."/>
            <person name="Kruys A."/>
            <person name="Hutchinson M.I."/>
            <person name="Powell A.J."/>
            <person name="Barry K."/>
            <person name="Miller A.N."/>
            <person name="Grigoriev I.V."/>
            <person name="Debuchy R."/>
            <person name="Gladieux P."/>
            <person name="Thoren M.H."/>
            <person name="Johannesson H."/>
        </authorList>
    </citation>
    <scope>NUCLEOTIDE SEQUENCE</scope>
    <source>
        <strain evidence="5">CBS 606.72</strain>
    </source>
</reference>
<feature type="domain" description="N-acetyltransferase" evidence="4">
    <location>
        <begin position="20"/>
        <end position="197"/>
    </location>
</feature>
<evidence type="ECO:0000256" key="3">
    <source>
        <dbReference type="ARBA" id="ARBA00023315"/>
    </source>
</evidence>
<gene>
    <name evidence="5" type="ORF">B0T14DRAFT_108560</name>
</gene>
<sequence length="226" mass="25388">MLVPYEHRHVLKYHTWMEDPAIQQATASDRLTLEEEYENQESWRASHDKLTFIICQPLADPGTGHVKAGDADADGKMVGDVNFFVYPDDDDDDSEDGCVGEVDIMIADVKDRGKGIGKGVVMAFLQYIFRNLESVLDEYARAQDGERKGVPKLKMLMVKIKAENMGSIKLFQGLGFSQEGDVNYFGEVKLVLREFGRVIEAIPEGYLELQYARGGDDAVARETNDR</sequence>
<name>A0AA39X3E5_9PEZI</name>